<feature type="region of interest" description="Disordered" evidence="1">
    <location>
        <begin position="440"/>
        <end position="463"/>
    </location>
</feature>
<keyword evidence="2" id="KW-0472">Membrane</keyword>
<dbReference type="Gene3D" id="3.30.2390.20">
    <property type="entry name" value="Type VII secretion system EccB, repeat 1 domain"/>
    <property type="match status" value="1"/>
</dbReference>
<feature type="transmembrane region" description="Helical" evidence="2">
    <location>
        <begin position="40"/>
        <end position="61"/>
    </location>
</feature>
<evidence type="ECO:0000256" key="2">
    <source>
        <dbReference type="SAM" id="Phobius"/>
    </source>
</evidence>
<dbReference type="AlphaFoldDB" id="A0A3R8VT93"/>
<accession>A0A3R8VT93</accession>
<evidence type="ECO:0000313" key="4">
    <source>
        <dbReference type="Proteomes" id="UP000276526"/>
    </source>
</evidence>
<dbReference type="PANTHER" id="PTHR40765">
    <property type="entry name" value="ESX-2 SECRETION SYSTEM ATPASE ECCB2"/>
    <property type="match status" value="1"/>
</dbReference>
<organism evidence="3 4">
    <name type="scientific">Corynebacterium bovis</name>
    <dbReference type="NCBI Taxonomy" id="36808"/>
    <lineage>
        <taxon>Bacteria</taxon>
        <taxon>Bacillati</taxon>
        <taxon>Actinomycetota</taxon>
        <taxon>Actinomycetes</taxon>
        <taxon>Mycobacteriales</taxon>
        <taxon>Corynebacteriaceae</taxon>
        <taxon>Corynebacterium</taxon>
    </lineage>
</organism>
<protein>
    <submittedName>
        <fullName evidence="3">Type VII secretion protein EccB</fullName>
    </submittedName>
</protein>
<keyword evidence="2" id="KW-1133">Transmembrane helix</keyword>
<evidence type="ECO:0000256" key="1">
    <source>
        <dbReference type="SAM" id="MobiDB-lite"/>
    </source>
</evidence>
<dbReference type="EMBL" id="PQNK01000013">
    <property type="protein sequence ID" value="RRO86078.1"/>
    <property type="molecule type" value="Genomic_DNA"/>
</dbReference>
<feature type="region of interest" description="Disordered" evidence="1">
    <location>
        <begin position="333"/>
        <end position="384"/>
    </location>
</feature>
<dbReference type="GO" id="GO:0005576">
    <property type="term" value="C:extracellular region"/>
    <property type="evidence" value="ECO:0007669"/>
    <property type="project" value="TreeGrafter"/>
</dbReference>
<dbReference type="Pfam" id="PF05108">
    <property type="entry name" value="T7SS_ESX1_EccB"/>
    <property type="match status" value="1"/>
</dbReference>
<dbReference type="RefSeq" id="WP_125207277.1">
    <property type="nucleotide sequence ID" value="NZ_JAPJOD010000082.1"/>
</dbReference>
<keyword evidence="2" id="KW-0812">Transmembrane</keyword>
<comment type="caution">
    <text evidence="3">The sequence shown here is derived from an EMBL/GenBank/DDBJ whole genome shotgun (WGS) entry which is preliminary data.</text>
</comment>
<evidence type="ECO:0000313" key="3">
    <source>
        <dbReference type="EMBL" id="RRO86078.1"/>
    </source>
</evidence>
<gene>
    <name evidence="3" type="primary">eccB</name>
    <name evidence="3" type="ORF">CXF48_08290</name>
</gene>
<dbReference type="PANTHER" id="PTHR40765:SF2">
    <property type="entry name" value="ESX-2 SECRETION SYSTEM ATPASE ECCB2"/>
    <property type="match status" value="1"/>
</dbReference>
<dbReference type="NCBIfam" id="TIGR03919">
    <property type="entry name" value="T7SS_EccB"/>
    <property type="match status" value="1"/>
</dbReference>
<reference evidence="3 4" key="1">
    <citation type="submission" date="2018-01" db="EMBL/GenBank/DDBJ databases">
        <title>Twenty Corynebacterium bovis Genomes.</title>
        <authorList>
            <person name="Gulvik C.A."/>
        </authorList>
    </citation>
    <scope>NUCLEOTIDE SEQUENCE [LARGE SCALE GENOMIC DNA]</scope>
    <source>
        <strain evidence="3 4">F6900</strain>
    </source>
</reference>
<dbReference type="InterPro" id="IPR044857">
    <property type="entry name" value="T7SS_EccB_R1"/>
</dbReference>
<sequence>MRTTALQVSGHAFLVRMCERALVLGDGGMSGEPLRAQRRAVFVGVLLTALVAGVAAALAVMRPQPSIEDAGIVVDDAGGVYVRVDDTFHPVTNVASARLLLGRPDPVVRTTAQELRRYPEGPPVGIPVAPELTPAERSSWYLCSPAGRETGADAAHVEVVAGPPLPPAGSFLAETPGDSSAPGGGDAATWLVTDGSRSRIDAGAARAFGVRPVPVDPVVLDAVPRGPDVVLPRGPSGLPAPFDVQGRIVRAGGRMFLVVEGGVGEVHGAQQAFAGALAGVDEIDAALSTVLALPEKEALPGVPADDVQWAHPGRVCVGGDAADRDGPAGIVVADGAGVTGGPGPTDADRDSGGAGGPGATDAARGGTGDDSDGGDGVHLRSPRGSAALVTERGLYVVSDAGVRFRAGSADELAALGLGDPTEVPWSVIAVLPDGGELTADRARRTVPAHTPATTSAESTTGIR</sequence>
<name>A0A3R8VT93_9CORY</name>
<dbReference type="Proteomes" id="UP000276526">
    <property type="component" value="Unassembled WGS sequence"/>
</dbReference>
<dbReference type="InterPro" id="IPR007795">
    <property type="entry name" value="T7SS_EccB"/>
</dbReference>
<proteinExistence type="predicted"/>
<feature type="compositionally biased region" description="Polar residues" evidence="1">
    <location>
        <begin position="451"/>
        <end position="463"/>
    </location>
</feature>